<evidence type="ECO:0000256" key="1">
    <source>
        <dbReference type="SAM" id="SignalP"/>
    </source>
</evidence>
<protein>
    <recommendedName>
        <fullName evidence="2">FAT domain-containing protein</fullName>
    </recommendedName>
</protein>
<evidence type="ECO:0000313" key="3">
    <source>
        <dbReference type="EnsemblPlants" id="MELO3C031102.2.1"/>
    </source>
</evidence>
<dbReference type="GO" id="GO:0031929">
    <property type="term" value="P:TOR signaling"/>
    <property type="evidence" value="ECO:0007669"/>
    <property type="project" value="TreeGrafter"/>
</dbReference>
<evidence type="ECO:0000259" key="2">
    <source>
        <dbReference type="PROSITE" id="PS51189"/>
    </source>
</evidence>
<feature type="chain" id="PRO_5039954184" description="FAT domain-containing protein" evidence="1">
    <location>
        <begin position="19"/>
        <end position="120"/>
    </location>
</feature>
<dbReference type="GO" id="GO:0031932">
    <property type="term" value="C:TORC2 complex"/>
    <property type="evidence" value="ECO:0007669"/>
    <property type="project" value="TreeGrafter"/>
</dbReference>
<dbReference type="InterPro" id="IPR057564">
    <property type="entry name" value="HEAT_ATR"/>
</dbReference>
<dbReference type="PROSITE" id="PS51189">
    <property type="entry name" value="FAT"/>
    <property type="match status" value="1"/>
</dbReference>
<accession>A0A9I9EB15</accession>
<sequence>METCTDILCLLTLWFNHGATVDVQMALQKEFAYININTWLVVLPQIIARIHSNNHAVRELIQSLLVRIGQSHPQVWKGVQWDDALMYPLLVACKSISNLRRAAAQEVVDKVRQHSGVLVD</sequence>
<dbReference type="GO" id="GO:0004674">
    <property type="term" value="F:protein serine/threonine kinase activity"/>
    <property type="evidence" value="ECO:0007669"/>
    <property type="project" value="TreeGrafter"/>
</dbReference>
<dbReference type="GO" id="GO:0005737">
    <property type="term" value="C:cytoplasm"/>
    <property type="evidence" value="ECO:0007669"/>
    <property type="project" value="TreeGrafter"/>
</dbReference>
<dbReference type="InterPro" id="IPR014009">
    <property type="entry name" value="PIK_FAT"/>
</dbReference>
<proteinExistence type="predicted"/>
<organism evidence="3">
    <name type="scientific">Cucumis melo</name>
    <name type="common">Muskmelon</name>
    <dbReference type="NCBI Taxonomy" id="3656"/>
    <lineage>
        <taxon>Eukaryota</taxon>
        <taxon>Viridiplantae</taxon>
        <taxon>Streptophyta</taxon>
        <taxon>Embryophyta</taxon>
        <taxon>Tracheophyta</taxon>
        <taxon>Spermatophyta</taxon>
        <taxon>Magnoliopsida</taxon>
        <taxon>eudicotyledons</taxon>
        <taxon>Gunneridae</taxon>
        <taxon>Pentapetalae</taxon>
        <taxon>rosids</taxon>
        <taxon>fabids</taxon>
        <taxon>Cucurbitales</taxon>
        <taxon>Cucurbitaceae</taxon>
        <taxon>Benincaseae</taxon>
        <taxon>Cucumis</taxon>
    </lineage>
</organism>
<reference evidence="3" key="1">
    <citation type="submission" date="2023-03" db="UniProtKB">
        <authorList>
            <consortium name="EnsemblPlants"/>
        </authorList>
    </citation>
    <scope>IDENTIFICATION</scope>
</reference>
<name>A0A9I9EB15_CUCME</name>
<dbReference type="Gramene" id="MELO3C031102.2.1">
    <property type="protein sequence ID" value="MELO3C031102.2.1"/>
    <property type="gene ID" value="MELO3C031102.2"/>
</dbReference>
<dbReference type="PANTHER" id="PTHR11139">
    <property type="entry name" value="ATAXIA TELANGIECTASIA MUTATED ATM -RELATED"/>
    <property type="match status" value="1"/>
</dbReference>
<dbReference type="GO" id="GO:0031931">
    <property type="term" value="C:TORC1 complex"/>
    <property type="evidence" value="ECO:0007669"/>
    <property type="project" value="TreeGrafter"/>
</dbReference>
<dbReference type="GO" id="GO:0016242">
    <property type="term" value="P:negative regulation of macroautophagy"/>
    <property type="evidence" value="ECO:0007669"/>
    <property type="project" value="TreeGrafter"/>
</dbReference>
<feature type="signal peptide" evidence="1">
    <location>
        <begin position="1"/>
        <end position="18"/>
    </location>
</feature>
<dbReference type="InterPro" id="IPR050517">
    <property type="entry name" value="DDR_Repair_Kinase"/>
</dbReference>
<dbReference type="PANTHER" id="PTHR11139:SF9">
    <property type="entry name" value="SERINE_THREONINE-PROTEIN KINASE MTOR"/>
    <property type="match status" value="1"/>
</dbReference>
<dbReference type="EnsemblPlants" id="MELO3C031102.2.1">
    <property type="protein sequence ID" value="MELO3C031102.2.1"/>
    <property type="gene ID" value="MELO3C031102.2"/>
</dbReference>
<dbReference type="AlphaFoldDB" id="A0A9I9EB15"/>
<keyword evidence="1" id="KW-0732">Signal</keyword>
<feature type="domain" description="FAT" evidence="2">
    <location>
        <begin position="1"/>
        <end position="86"/>
    </location>
</feature>
<dbReference type="Pfam" id="PF23593">
    <property type="entry name" value="HEAT_ATR"/>
    <property type="match status" value="1"/>
</dbReference>
<dbReference type="GO" id="GO:0005634">
    <property type="term" value="C:nucleus"/>
    <property type="evidence" value="ECO:0007669"/>
    <property type="project" value="TreeGrafter"/>
</dbReference>